<dbReference type="EMBL" id="CP000613">
    <property type="protein sequence ID" value="ACI98529.1"/>
    <property type="molecule type" value="Genomic_DNA"/>
</dbReference>
<evidence type="ECO:0000313" key="1">
    <source>
        <dbReference type="EMBL" id="ACI98529.1"/>
    </source>
</evidence>
<proteinExistence type="predicted"/>
<evidence type="ECO:0000313" key="2">
    <source>
        <dbReference type="Proteomes" id="UP000001591"/>
    </source>
</evidence>
<dbReference type="RefSeq" id="WP_012566318.1">
    <property type="nucleotide sequence ID" value="NC_011420.2"/>
</dbReference>
<reference evidence="1 2" key="1">
    <citation type="journal article" date="2010" name="BMC Genomics">
        <title>Metabolic flexibility revealed in the genome of the cyst-forming alpha-1 proteobacterium Rhodospirillum centenum.</title>
        <authorList>
            <person name="Lu Y.K."/>
            <person name="Marden J."/>
            <person name="Han M."/>
            <person name="Swingley W.D."/>
            <person name="Mastrian S.D."/>
            <person name="Chowdhury S.R."/>
            <person name="Hao J."/>
            <person name="Helmy T."/>
            <person name="Kim S."/>
            <person name="Kurdoglu A.A."/>
            <person name="Matthies H.J."/>
            <person name="Rollo D."/>
            <person name="Stothard P."/>
            <person name="Blankenship R.E."/>
            <person name="Bauer C.E."/>
            <person name="Touchman J.W."/>
        </authorList>
    </citation>
    <scope>NUCLEOTIDE SEQUENCE [LARGE SCALE GENOMIC DNA]</scope>
    <source>
        <strain evidence="2">ATCC 51521 / SW</strain>
    </source>
</reference>
<dbReference type="KEGG" id="rce:RC1_1113"/>
<dbReference type="eggNOG" id="COG4383">
    <property type="taxonomic scope" value="Bacteria"/>
</dbReference>
<dbReference type="OrthoDB" id="9797300at2"/>
<dbReference type="Pfam" id="PF06074">
    <property type="entry name" value="Portal_Mu"/>
    <property type="match status" value="1"/>
</dbReference>
<dbReference type="InterPro" id="IPR009279">
    <property type="entry name" value="Portal_Mu"/>
</dbReference>
<keyword evidence="2" id="KW-1185">Reference proteome</keyword>
<dbReference type="AlphaFoldDB" id="B6IMF0"/>
<dbReference type="Proteomes" id="UP000001591">
    <property type="component" value="Chromosome"/>
</dbReference>
<sequence>MAERPIYEEIATSGDGEDITAGYVDELRRPRDEILRTRGGGSLAIYERLKRDDQVQSCFQQRVNAVVSREWFVEPGGPKRLDKKAAEFVEQQLRRIRFDNVTKKMLNGVFYGYGVAECMWAAEGAQIVLDDVRVRRAGRFRFGKDGTLRLLAKGHPEGLVMPDRKFWTYSAGADDDDDPYGRGLAYWLYWPVWFKRNGLKFWAIFMEKFAAPTAKGTVPKGATQEEREKLLAALRAITMDSALVVPEGTQAELLQAAKSSAGDYATFYRLMDAAIAKVVLSQTMTTDNGSSRAQAEVHEDVKLEVVKADADLICESFADQVVRWLVDWNFPGAAYPAVWRDVTEPEDLKARADRDKVIYDMGYTPTQEYVDETYGEGFLLRQVSPPAPPAGQLPAPTPAAPAAFAEGDDERDAVDDLVDQLDEVAAPAMGAWIDEVARVLDTSTSIPQAIERLEALYPDLSLDALAAAIGDAMTVADLSGRAEAVDA</sequence>
<dbReference type="HOGENOM" id="CLU_036594_1_0_5"/>
<organism evidence="1 2">
    <name type="scientific">Rhodospirillum centenum (strain ATCC 51521 / SW)</name>
    <dbReference type="NCBI Taxonomy" id="414684"/>
    <lineage>
        <taxon>Bacteria</taxon>
        <taxon>Pseudomonadati</taxon>
        <taxon>Pseudomonadota</taxon>
        <taxon>Alphaproteobacteria</taxon>
        <taxon>Rhodospirillales</taxon>
        <taxon>Rhodospirillaceae</taxon>
        <taxon>Rhodospirillum</taxon>
    </lineage>
</organism>
<name>B6IMF0_RHOCS</name>
<dbReference type="STRING" id="414684.RC1_1113"/>
<gene>
    <name evidence="1" type="ordered locus">RC1_1113</name>
</gene>
<protein>
    <submittedName>
        <fullName evidence="1">F, portal protein</fullName>
    </submittedName>
</protein>
<accession>B6IMF0</accession>